<sequence>MSIGNQPRPRSSGERAARAIAGALPRRVDGPLLAAVAALIAIGTVLLAAATYTPGDPAEQLHYVERHLLYAAVGGVCCAALVALDHRTVRAYAPIVFVVCSIALVLVLTPLGAVINGTRSWLVIGGLQLQPVEPAKLGLVMMVAVLLGEPRDGEHAPTSRDVLFSLAVLAVPTVLVMLQPDLGSLLVIGATYLGMLALSGAPLRWIAGLAACGVGGLVAVWSLGLLKAYQLARLTSFVDPSSDPLGRGYNANQAMIAVGSGGFTGTGLFQGEQTSGRFVPEQHTDFIFTVAGEELGFVGSTLIIALIGVVLWRILRIASLCAQPYARLLCTGVASWFAFQSFINIGMTIGITPITGIPLPFVSYGGTATIANLAAIGMVLGIGARDRGRS</sequence>
<comment type="subcellular location">
    <subcellularLocation>
        <location evidence="1">Membrane</location>
        <topology evidence="1">Multi-pass membrane protein</topology>
    </subcellularLocation>
</comment>
<feature type="transmembrane region" description="Helical" evidence="9">
    <location>
        <begin position="208"/>
        <end position="229"/>
    </location>
</feature>
<dbReference type="InterPro" id="IPR001182">
    <property type="entry name" value="FtsW/RodA"/>
</dbReference>
<comment type="catalytic activity">
    <reaction evidence="8">
        <text>[GlcNAc-(1-&gt;4)-Mur2Ac(oyl-L-Ala-gamma-D-Glu-L-Lys-D-Ala-D-Ala)](n)-di-trans,octa-cis-undecaprenyl diphosphate + beta-D-GlcNAc-(1-&gt;4)-Mur2Ac(oyl-L-Ala-gamma-D-Glu-L-Lys-D-Ala-D-Ala)-di-trans,octa-cis-undecaprenyl diphosphate = [GlcNAc-(1-&gt;4)-Mur2Ac(oyl-L-Ala-gamma-D-Glu-L-Lys-D-Ala-D-Ala)](n+1)-di-trans,octa-cis-undecaprenyl diphosphate + di-trans,octa-cis-undecaprenyl diphosphate + H(+)</text>
        <dbReference type="Rhea" id="RHEA:23708"/>
        <dbReference type="Rhea" id="RHEA-COMP:9602"/>
        <dbReference type="Rhea" id="RHEA-COMP:9603"/>
        <dbReference type="ChEBI" id="CHEBI:15378"/>
        <dbReference type="ChEBI" id="CHEBI:58405"/>
        <dbReference type="ChEBI" id="CHEBI:60033"/>
        <dbReference type="ChEBI" id="CHEBI:78435"/>
        <dbReference type="EC" id="2.4.99.28"/>
    </reaction>
</comment>
<feature type="transmembrane region" description="Helical" evidence="9">
    <location>
        <begin position="327"/>
        <end position="349"/>
    </location>
</feature>
<evidence type="ECO:0000313" key="10">
    <source>
        <dbReference type="EMBL" id="MBB5435305.1"/>
    </source>
</evidence>
<reference evidence="10 11" key="1">
    <citation type="submission" date="2020-08" db="EMBL/GenBank/DDBJ databases">
        <title>Sequencing the genomes of 1000 actinobacteria strains.</title>
        <authorList>
            <person name="Klenk H.-P."/>
        </authorList>
    </citation>
    <scope>NUCLEOTIDE SEQUENCE [LARGE SCALE GENOMIC DNA]</scope>
    <source>
        <strain evidence="10 11">DSM 44551</strain>
    </source>
</reference>
<dbReference type="InterPro" id="IPR018365">
    <property type="entry name" value="Cell_cycle_FtsW-rel_CS"/>
</dbReference>
<keyword evidence="11" id="KW-1185">Reference proteome</keyword>
<keyword evidence="3 9" id="KW-0812">Transmembrane</keyword>
<evidence type="ECO:0000256" key="3">
    <source>
        <dbReference type="ARBA" id="ARBA00022692"/>
    </source>
</evidence>
<dbReference type="PROSITE" id="PS00428">
    <property type="entry name" value="FTSW_RODA_SPOVE"/>
    <property type="match status" value="1"/>
</dbReference>
<evidence type="ECO:0000256" key="2">
    <source>
        <dbReference type="ARBA" id="ARBA00004752"/>
    </source>
</evidence>
<comment type="caution">
    <text evidence="10">The sequence shown here is derived from an EMBL/GenBank/DDBJ whole genome shotgun (WGS) entry which is preliminary data.</text>
</comment>
<dbReference type="GO" id="GO:0032153">
    <property type="term" value="C:cell division site"/>
    <property type="evidence" value="ECO:0007669"/>
    <property type="project" value="TreeGrafter"/>
</dbReference>
<keyword evidence="4" id="KW-0133">Cell shape</keyword>
<dbReference type="PANTHER" id="PTHR30474:SF14">
    <property type="entry name" value="CELL CYCLE PROTEIN"/>
    <property type="match status" value="1"/>
</dbReference>
<feature type="transmembrane region" description="Helical" evidence="9">
    <location>
        <begin position="32"/>
        <end position="55"/>
    </location>
</feature>
<dbReference type="AlphaFoldDB" id="A0A7W8QRJ8"/>
<feature type="transmembrane region" description="Helical" evidence="9">
    <location>
        <begin position="295"/>
        <end position="315"/>
    </location>
</feature>
<evidence type="ECO:0000256" key="8">
    <source>
        <dbReference type="ARBA" id="ARBA00049902"/>
    </source>
</evidence>
<dbReference type="Pfam" id="PF01098">
    <property type="entry name" value="FTSW_RODA_SPOVE"/>
    <property type="match status" value="1"/>
</dbReference>
<proteinExistence type="predicted"/>
<evidence type="ECO:0000313" key="11">
    <source>
        <dbReference type="Proteomes" id="UP000572635"/>
    </source>
</evidence>
<keyword evidence="5 9" id="KW-1133">Transmembrane helix</keyword>
<name>A0A7W8QRJ8_9ACTN</name>
<dbReference type="GO" id="GO:0008360">
    <property type="term" value="P:regulation of cell shape"/>
    <property type="evidence" value="ECO:0007669"/>
    <property type="project" value="UniProtKB-KW"/>
</dbReference>
<evidence type="ECO:0000256" key="5">
    <source>
        <dbReference type="ARBA" id="ARBA00022989"/>
    </source>
</evidence>
<dbReference type="RefSeq" id="WP_184398023.1">
    <property type="nucleotide sequence ID" value="NZ_BAAAJD010000215.1"/>
</dbReference>
<dbReference type="InterPro" id="IPR011923">
    <property type="entry name" value="RodA/MrdB"/>
</dbReference>
<organism evidence="10 11">
    <name type="scientific">Nocardiopsis composta</name>
    <dbReference type="NCBI Taxonomy" id="157465"/>
    <lineage>
        <taxon>Bacteria</taxon>
        <taxon>Bacillati</taxon>
        <taxon>Actinomycetota</taxon>
        <taxon>Actinomycetes</taxon>
        <taxon>Streptosporangiales</taxon>
        <taxon>Nocardiopsidaceae</taxon>
        <taxon>Nocardiopsis</taxon>
    </lineage>
</organism>
<evidence type="ECO:0000256" key="1">
    <source>
        <dbReference type="ARBA" id="ARBA00004141"/>
    </source>
</evidence>
<evidence type="ECO:0000256" key="9">
    <source>
        <dbReference type="SAM" id="Phobius"/>
    </source>
</evidence>
<feature type="transmembrane region" description="Helical" evidence="9">
    <location>
        <begin position="91"/>
        <end position="115"/>
    </location>
</feature>
<evidence type="ECO:0000256" key="6">
    <source>
        <dbReference type="ARBA" id="ARBA00023136"/>
    </source>
</evidence>
<dbReference type="GO" id="GO:0005886">
    <property type="term" value="C:plasma membrane"/>
    <property type="evidence" value="ECO:0007669"/>
    <property type="project" value="TreeGrafter"/>
</dbReference>
<keyword evidence="6 9" id="KW-0472">Membrane</keyword>
<evidence type="ECO:0000256" key="7">
    <source>
        <dbReference type="ARBA" id="ARBA00044770"/>
    </source>
</evidence>
<dbReference type="PANTHER" id="PTHR30474">
    <property type="entry name" value="CELL CYCLE PROTEIN"/>
    <property type="match status" value="1"/>
</dbReference>
<comment type="pathway">
    <text evidence="2">Cell wall biogenesis; peptidoglycan biosynthesis.</text>
</comment>
<dbReference type="Proteomes" id="UP000572635">
    <property type="component" value="Unassembled WGS sequence"/>
</dbReference>
<feature type="transmembrane region" description="Helical" evidence="9">
    <location>
        <begin position="184"/>
        <end position="201"/>
    </location>
</feature>
<dbReference type="EMBL" id="JACHDB010000002">
    <property type="protein sequence ID" value="MBB5435305.1"/>
    <property type="molecule type" value="Genomic_DNA"/>
</dbReference>
<protein>
    <recommendedName>
        <fullName evidence="7">peptidoglycan glycosyltransferase</fullName>
        <ecNumber evidence="7">2.4.99.28</ecNumber>
    </recommendedName>
</protein>
<gene>
    <name evidence="10" type="ORF">HDA36_005453</name>
</gene>
<dbReference type="GO" id="GO:0051301">
    <property type="term" value="P:cell division"/>
    <property type="evidence" value="ECO:0007669"/>
    <property type="project" value="InterPro"/>
</dbReference>
<feature type="transmembrane region" description="Helical" evidence="9">
    <location>
        <begin position="361"/>
        <end position="384"/>
    </location>
</feature>
<accession>A0A7W8QRJ8</accession>
<feature type="transmembrane region" description="Helical" evidence="9">
    <location>
        <begin position="67"/>
        <end position="84"/>
    </location>
</feature>
<dbReference type="NCBIfam" id="TIGR02210">
    <property type="entry name" value="rodA_shape"/>
    <property type="match status" value="1"/>
</dbReference>
<evidence type="ECO:0000256" key="4">
    <source>
        <dbReference type="ARBA" id="ARBA00022960"/>
    </source>
</evidence>
<dbReference type="GO" id="GO:0008955">
    <property type="term" value="F:peptidoglycan glycosyltransferase activity"/>
    <property type="evidence" value="ECO:0007669"/>
    <property type="project" value="UniProtKB-EC"/>
</dbReference>
<dbReference type="EC" id="2.4.99.28" evidence="7"/>
<dbReference type="GO" id="GO:0015648">
    <property type="term" value="F:lipid-linked peptidoglycan transporter activity"/>
    <property type="evidence" value="ECO:0007669"/>
    <property type="project" value="TreeGrafter"/>
</dbReference>